<proteinExistence type="inferred from homology"/>
<dbReference type="InterPro" id="IPR036267">
    <property type="entry name" value="RuvA_C_sf"/>
</dbReference>
<dbReference type="Proteomes" id="UP000070080">
    <property type="component" value="Unassembled WGS sequence"/>
</dbReference>
<accession>A0A133YAI2</accession>
<dbReference type="HAMAP" id="MF_00031">
    <property type="entry name" value="DNA_HJ_migration_RuvA"/>
    <property type="match status" value="1"/>
</dbReference>
<feature type="domain" description="Helix-hairpin-helix DNA-binding motif class 1" evidence="7">
    <location>
        <begin position="96"/>
        <end position="115"/>
    </location>
</feature>
<evidence type="ECO:0000313" key="9">
    <source>
        <dbReference type="Proteomes" id="UP000070080"/>
    </source>
</evidence>
<evidence type="ECO:0000256" key="3">
    <source>
        <dbReference type="ARBA" id="ARBA00023125"/>
    </source>
</evidence>
<dbReference type="GO" id="GO:0000400">
    <property type="term" value="F:four-way junction DNA binding"/>
    <property type="evidence" value="ECO:0007669"/>
    <property type="project" value="UniProtKB-UniRule"/>
</dbReference>
<keyword evidence="9" id="KW-1185">Reference proteome</keyword>
<name>A0A133YAI2_9FIRM</name>
<comment type="domain">
    <text evidence="6">Has three domains with a flexible linker between the domains II and III and assumes an 'L' shape. Domain III is highly mobile and contacts RuvB.</text>
</comment>
<dbReference type="SUPFAM" id="SSF46929">
    <property type="entry name" value="DNA helicase RuvA subunit, C-terminal domain"/>
    <property type="match status" value="1"/>
</dbReference>
<feature type="domain" description="Helix-hairpin-helix DNA-binding motif class 1" evidence="7">
    <location>
        <begin position="131"/>
        <end position="150"/>
    </location>
</feature>
<evidence type="ECO:0000256" key="4">
    <source>
        <dbReference type="ARBA" id="ARBA00023172"/>
    </source>
</evidence>
<gene>
    <name evidence="6" type="primary">ruvA</name>
    <name evidence="8" type="ORF">HMPREF1872_01021</name>
</gene>
<dbReference type="SMART" id="SM00278">
    <property type="entry name" value="HhH1"/>
    <property type="match status" value="2"/>
</dbReference>
<dbReference type="Gene3D" id="1.10.150.20">
    <property type="entry name" value="5' to 3' exonuclease, C-terminal subdomain"/>
    <property type="match status" value="1"/>
</dbReference>
<evidence type="ECO:0000256" key="2">
    <source>
        <dbReference type="ARBA" id="ARBA00022763"/>
    </source>
</evidence>
<dbReference type="Pfam" id="PF14520">
    <property type="entry name" value="HHH_5"/>
    <property type="match status" value="1"/>
</dbReference>
<organism evidence="8 9">
    <name type="scientific">Amygdalobacter nucleatus</name>
    <dbReference type="NCBI Taxonomy" id="3029274"/>
    <lineage>
        <taxon>Bacteria</taxon>
        <taxon>Bacillati</taxon>
        <taxon>Bacillota</taxon>
        <taxon>Clostridia</taxon>
        <taxon>Eubacteriales</taxon>
        <taxon>Oscillospiraceae</taxon>
        <taxon>Amygdalobacter</taxon>
    </lineage>
</organism>
<sequence>MYAYIRGTITELYTDELVLETNTGVAYSLLIGPKALSKLAKKYQVGEEAEEAKEVKEADVTCLIGQQERFYTSFIVREDAQLLYAFLNRQDKLLFELLLTVPRIGAKLAQAIVDSLSPAELIAAVLQENTIPLVAVKGLGKKVAERVLLELKGKFSKLQLLVGADLTAEIAKQAKAKDTETASNLDLPGNLALRAKDKKPEQQMYEDLLSALMVLNFSLHESKQMLKLTFDPSLTVEENLKLALQSR</sequence>
<dbReference type="InterPro" id="IPR003583">
    <property type="entry name" value="Hlx-hairpin-Hlx_DNA-bd_motif"/>
</dbReference>
<protein>
    <recommendedName>
        <fullName evidence="6">Holliday junction branch migration complex subunit RuvA</fullName>
    </recommendedName>
</protein>
<keyword evidence="8" id="KW-0347">Helicase</keyword>
<dbReference type="SUPFAM" id="SSF47781">
    <property type="entry name" value="RuvA domain 2-like"/>
    <property type="match status" value="1"/>
</dbReference>
<comment type="subcellular location">
    <subcellularLocation>
        <location evidence="6">Cytoplasm</location>
    </subcellularLocation>
</comment>
<dbReference type="InterPro" id="IPR013849">
    <property type="entry name" value="DNA_helicase_Holl-junc_RuvA_I"/>
</dbReference>
<dbReference type="EMBL" id="LSCV01000031">
    <property type="protein sequence ID" value="KXB40209.1"/>
    <property type="molecule type" value="Genomic_DNA"/>
</dbReference>
<dbReference type="NCBIfam" id="TIGR00084">
    <property type="entry name" value="ruvA"/>
    <property type="match status" value="1"/>
</dbReference>
<feature type="region of interest" description="Domain III" evidence="6">
    <location>
        <begin position="182"/>
        <end position="247"/>
    </location>
</feature>
<dbReference type="InterPro" id="IPR000085">
    <property type="entry name" value="RuvA"/>
</dbReference>
<dbReference type="InterPro" id="IPR012340">
    <property type="entry name" value="NA-bd_OB-fold"/>
</dbReference>
<dbReference type="PATRIC" id="fig|1497955.3.peg.991"/>
<keyword evidence="3 6" id="KW-0238">DNA-binding</keyword>
<comment type="similarity">
    <text evidence="6">Belongs to the RuvA family.</text>
</comment>
<keyword evidence="1 6" id="KW-0963">Cytoplasm</keyword>
<keyword evidence="2 6" id="KW-0227">DNA damage</keyword>
<dbReference type="AlphaFoldDB" id="A0A133YAI2"/>
<evidence type="ECO:0000256" key="6">
    <source>
        <dbReference type="HAMAP-Rule" id="MF_00031"/>
    </source>
</evidence>
<keyword evidence="8" id="KW-0547">Nucleotide-binding</keyword>
<dbReference type="GO" id="GO:0048476">
    <property type="term" value="C:Holliday junction resolvase complex"/>
    <property type="evidence" value="ECO:0007669"/>
    <property type="project" value="UniProtKB-UniRule"/>
</dbReference>
<evidence type="ECO:0000259" key="7">
    <source>
        <dbReference type="SMART" id="SM00278"/>
    </source>
</evidence>
<keyword evidence="4 6" id="KW-0233">DNA recombination</keyword>
<comment type="caution">
    <text evidence="8">The sequence shown here is derived from an EMBL/GenBank/DDBJ whole genome shotgun (WGS) entry which is preliminary data.</text>
</comment>
<dbReference type="Pfam" id="PF01330">
    <property type="entry name" value="RuvA_N"/>
    <property type="match status" value="1"/>
</dbReference>
<dbReference type="GO" id="GO:0006310">
    <property type="term" value="P:DNA recombination"/>
    <property type="evidence" value="ECO:0007669"/>
    <property type="project" value="UniProtKB-UniRule"/>
</dbReference>
<dbReference type="GO" id="GO:0005524">
    <property type="term" value="F:ATP binding"/>
    <property type="evidence" value="ECO:0007669"/>
    <property type="project" value="InterPro"/>
</dbReference>
<evidence type="ECO:0000313" key="8">
    <source>
        <dbReference type="EMBL" id="KXB40209.1"/>
    </source>
</evidence>
<comment type="caution">
    <text evidence="6">Lacks conserved residue(s) required for the propagation of feature annotation.</text>
</comment>
<evidence type="ECO:0000256" key="5">
    <source>
        <dbReference type="ARBA" id="ARBA00023204"/>
    </source>
</evidence>
<evidence type="ECO:0000256" key="1">
    <source>
        <dbReference type="ARBA" id="ARBA00022490"/>
    </source>
</evidence>
<dbReference type="RefSeq" id="WP_066714436.1">
    <property type="nucleotide sequence ID" value="NZ_JARFNM010000001.1"/>
</dbReference>
<keyword evidence="8" id="KW-0067">ATP-binding</keyword>
<dbReference type="STRING" id="1497955.HMPREF1872_01021"/>
<reference evidence="9" key="1">
    <citation type="submission" date="2016-01" db="EMBL/GenBank/DDBJ databases">
        <authorList>
            <person name="Mitreva M."/>
            <person name="Pepin K.H."/>
            <person name="Mihindukulasuriya K.A."/>
            <person name="Fulton R."/>
            <person name="Fronick C."/>
            <person name="O'Laughlin M."/>
            <person name="Miner T."/>
            <person name="Herter B."/>
            <person name="Rosa B.A."/>
            <person name="Cordes M."/>
            <person name="Tomlinson C."/>
            <person name="Wollam A."/>
            <person name="Palsikar V.B."/>
            <person name="Mardis E.R."/>
            <person name="Wilson R.K."/>
        </authorList>
    </citation>
    <scope>NUCLEOTIDE SEQUENCE [LARGE SCALE GENOMIC DNA]</scope>
    <source>
        <strain evidence="9">KA00274</strain>
    </source>
</reference>
<dbReference type="InterPro" id="IPR010994">
    <property type="entry name" value="RuvA_2-like"/>
</dbReference>
<comment type="subunit">
    <text evidence="6">Homotetramer. Forms an RuvA(8)-RuvB(12)-Holliday junction (HJ) complex. HJ DNA is sandwiched between 2 RuvA tetramers; dsDNA enters through RuvA and exits via RuvB. An RuvB hexamer assembles on each DNA strand where it exits the tetramer. Each RuvB hexamer is contacted by two RuvA subunits (via domain III) on 2 adjacent RuvB subunits; this complex drives branch migration. In the full resolvosome a probable DNA-RuvA(4)-RuvB(12)-RuvC(2) complex forms which resolves the HJ.</text>
</comment>
<dbReference type="GO" id="GO:0009378">
    <property type="term" value="F:four-way junction helicase activity"/>
    <property type="evidence" value="ECO:0007669"/>
    <property type="project" value="InterPro"/>
</dbReference>
<dbReference type="GO" id="GO:0006281">
    <property type="term" value="P:DNA repair"/>
    <property type="evidence" value="ECO:0007669"/>
    <property type="project" value="UniProtKB-UniRule"/>
</dbReference>
<dbReference type="GO" id="GO:0005737">
    <property type="term" value="C:cytoplasm"/>
    <property type="evidence" value="ECO:0007669"/>
    <property type="project" value="UniProtKB-SubCell"/>
</dbReference>
<dbReference type="Gene3D" id="2.40.50.140">
    <property type="entry name" value="Nucleic acid-binding proteins"/>
    <property type="match status" value="1"/>
</dbReference>
<keyword evidence="5 6" id="KW-0234">DNA repair</keyword>
<comment type="function">
    <text evidence="6">The RuvA-RuvB-RuvC complex processes Holliday junction (HJ) DNA during genetic recombination and DNA repair, while the RuvA-RuvB complex plays an important role in the rescue of blocked DNA replication forks via replication fork reversal (RFR). RuvA specifically binds to HJ cruciform DNA, conferring on it an open structure. The RuvB hexamer acts as an ATP-dependent pump, pulling dsDNA into and through the RuvAB complex. HJ branch migration allows RuvC to scan DNA until it finds its consensus sequence, where it cleaves and resolves the cruciform DNA.</text>
</comment>
<keyword evidence="8" id="KW-0378">Hydrolase</keyword>
<dbReference type="OrthoDB" id="5293449at2"/>